<feature type="domain" description="DUF4921" evidence="3">
    <location>
        <begin position="141"/>
        <end position="320"/>
    </location>
</feature>
<keyword evidence="2" id="KW-0479">Metal-binding</keyword>
<dbReference type="SUPFAM" id="SSF54197">
    <property type="entry name" value="HIT-like"/>
    <property type="match status" value="2"/>
</dbReference>
<protein>
    <submittedName>
        <fullName evidence="4">UDPglucose--hexose-1-phosphate uridylyltransferase</fullName>
    </submittedName>
</protein>
<keyword evidence="5" id="KW-1185">Reference proteome</keyword>
<name>A0A1I4RZ10_9EURY</name>
<evidence type="ECO:0000313" key="5">
    <source>
        <dbReference type="Proteomes" id="UP000198535"/>
    </source>
</evidence>
<keyword evidence="4" id="KW-0808">Transferase</keyword>
<evidence type="ECO:0000313" key="4">
    <source>
        <dbReference type="EMBL" id="SFM57479.1"/>
    </source>
</evidence>
<feature type="binding site" evidence="2">
    <location>
        <position position="42"/>
    </location>
    <ligand>
        <name>Zn(2+)</name>
        <dbReference type="ChEBI" id="CHEBI:29105"/>
    </ligand>
</feature>
<evidence type="ECO:0000259" key="3">
    <source>
        <dbReference type="Pfam" id="PF16268"/>
    </source>
</evidence>
<dbReference type="Gene3D" id="3.30.428.10">
    <property type="entry name" value="HIT-like"/>
    <property type="match status" value="2"/>
</dbReference>
<dbReference type="RefSeq" id="WP_091935952.1">
    <property type="nucleotide sequence ID" value="NZ_FOUJ01000003.1"/>
</dbReference>
<dbReference type="STRING" id="487685.SAMN04488696_1668"/>
<dbReference type="InterPro" id="IPR036265">
    <property type="entry name" value="HIT-like_sf"/>
</dbReference>
<evidence type="ECO:0000256" key="2">
    <source>
        <dbReference type="PIRSR" id="PIRSR000808-3"/>
    </source>
</evidence>
<keyword evidence="4" id="KW-0548">Nucleotidyltransferase</keyword>
<organism evidence="4 5">
    <name type="scientific">Methanolobus profundi</name>
    <dbReference type="NCBI Taxonomy" id="487685"/>
    <lineage>
        <taxon>Archaea</taxon>
        <taxon>Methanobacteriati</taxon>
        <taxon>Methanobacteriota</taxon>
        <taxon>Stenosarchaea group</taxon>
        <taxon>Methanomicrobia</taxon>
        <taxon>Methanosarcinales</taxon>
        <taxon>Methanosarcinaceae</taxon>
        <taxon>Methanolobus</taxon>
    </lineage>
</organism>
<dbReference type="PANTHER" id="PTHR42763">
    <property type="entry name" value="ADP-GLUCOSE PHOSPHORYLASE"/>
    <property type="match status" value="1"/>
</dbReference>
<dbReference type="GO" id="GO:0008108">
    <property type="term" value="F:UDP-glucose:hexose-1-phosphate uridylyltransferase activity"/>
    <property type="evidence" value="ECO:0007669"/>
    <property type="project" value="InterPro"/>
</dbReference>
<evidence type="ECO:0000256" key="1">
    <source>
        <dbReference type="PIRSR" id="PIRSR000808-1"/>
    </source>
</evidence>
<proteinExistence type="predicted"/>
<dbReference type="PANTHER" id="PTHR42763:SF2">
    <property type="entry name" value="ADP-GLUCOSE PHOSPHORYLASE"/>
    <property type="match status" value="1"/>
</dbReference>
<feature type="binding site" evidence="2">
    <location>
        <position position="166"/>
    </location>
    <ligand>
        <name>Zn(2+)</name>
        <dbReference type="ChEBI" id="CHEBI:29105"/>
    </ligand>
</feature>
<dbReference type="InterPro" id="IPR032576">
    <property type="entry name" value="DUF4921"/>
</dbReference>
<reference evidence="5" key="1">
    <citation type="submission" date="2016-10" db="EMBL/GenBank/DDBJ databases">
        <authorList>
            <person name="Varghese N."/>
            <person name="Submissions S."/>
        </authorList>
    </citation>
    <scope>NUCLEOTIDE SEQUENCE [LARGE SCALE GENOMIC DNA]</scope>
    <source>
        <strain evidence="5">Mob M</strain>
    </source>
</reference>
<dbReference type="AlphaFoldDB" id="A0A1I4RZ10"/>
<comment type="cofactor">
    <cofactor evidence="2">
        <name>Zn(2+)</name>
        <dbReference type="ChEBI" id="CHEBI:29105"/>
    </cofactor>
    <text evidence="2">Binds 1 zinc ion per subunit.</text>
</comment>
<feature type="binding site" evidence="2">
    <location>
        <position position="39"/>
    </location>
    <ligand>
        <name>Zn(2+)</name>
        <dbReference type="ChEBI" id="CHEBI:29105"/>
    </ligand>
</feature>
<dbReference type="GO" id="GO:0008270">
    <property type="term" value="F:zinc ion binding"/>
    <property type="evidence" value="ECO:0007669"/>
    <property type="project" value="InterPro"/>
</dbReference>
<dbReference type="OrthoDB" id="7650at2157"/>
<dbReference type="PIRSF" id="PIRSF000808">
    <property type="entry name" value="GalT"/>
    <property type="match status" value="1"/>
</dbReference>
<dbReference type="GO" id="GO:0006012">
    <property type="term" value="P:galactose metabolic process"/>
    <property type="evidence" value="ECO:0007669"/>
    <property type="project" value="InterPro"/>
</dbReference>
<feature type="binding site" evidence="2">
    <location>
        <position position="115"/>
    </location>
    <ligand>
        <name>Zn(2+)</name>
        <dbReference type="ChEBI" id="CHEBI:29105"/>
    </ligand>
</feature>
<gene>
    <name evidence="4" type="ORF">SAMN04488696_1668</name>
</gene>
<dbReference type="InterPro" id="IPR053177">
    <property type="entry name" value="ADP-glucose_phosphorylase"/>
</dbReference>
<dbReference type="InterPro" id="IPR001937">
    <property type="entry name" value="GalP_UDPtransf1"/>
</dbReference>
<dbReference type="Pfam" id="PF16268">
    <property type="entry name" value="DUF4921"/>
    <property type="match status" value="1"/>
</dbReference>
<feature type="active site" description="Tele-UMP-histidine intermediate" evidence="1">
    <location>
        <position position="168"/>
    </location>
</feature>
<dbReference type="EMBL" id="FOUJ01000003">
    <property type="protein sequence ID" value="SFM57479.1"/>
    <property type="molecule type" value="Genomic_DNA"/>
</dbReference>
<keyword evidence="2" id="KW-0862">Zinc</keyword>
<accession>A0A1I4RZ10</accession>
<sequence length="325" mass="37096">MSEIRKHYFLDEHCIIAFGRSKRPSAPKACGDDTPSTSCVFCKGHEHQTPPGTAVYKNGDILKDTDEELVTGWDIRCIPNLYPALSPDADEVENTSFSVMKGFGFHEVIIENPIHESRLHLFSDEQILLLMKAYRDRVVHYQSQKGIKYVSLFKNWGKKAGASLEHTHSQLIALPIVPSSIIKEKKAMDELEKCPYCRIVEKESGSERQVYENSDFILIAPYYSRSPYEMWMLPKEHVNHLSSFSDELLMSLGDCIRKAVELLEGTIPELAYNYMFFQVEHDLSYHFNVRIAPITSIAAGFEKNTDIYINTMPPETAVEHLLGKE</sequence>
<dbReference type="Proteomes" id="UP000198535">
    <property type="component" value="Unassembled WGS sequence"/>
</dbReference>